<evidence type="ECO:0000313" key="2">
    <source>
        <dbReference type="EMBL" id="RHZ23009.1"/>
    </source>
</evidence>
<feature type="region of interest" description="Disordered" evidence="1">
    <location>
        <begin position="664"/>
        <end position="689"/>
    </location>
</feature>
<sequence>PDGSPDVSPDNTEGTEELPIRSPRKKKTVQGREMVAFTWDYSSPDRYPRSQTTVTNCYRRKVLSTTRRALADLEGLLDRWCRWQLHPVFCTRQEVLNSGLVEDIVRGRTTDLDGQLAETRVAHKELEALVLERSGMVEKLRVERADQLDQTKALGDEISRIRSSEEMAVSAALSRMERQRQLDATMVFALRAELGLSCARAGDDKALEQSRYDSELVQTRAAFEAEKREMLLESERNDEKWRTEFLRFKNEVLDASLAIREQARLDGELRASLAQKDKTIPLLERADAEKQTAALEVCPRCEELKLEVLKLTTRVVSQIEEERRLNAVVDARDLQIRILEGEAHESNVNLNMLTDMNGELQSELLSREELRSERNVLEGTAAELVSAQAALAQERVRLDEAKRGFAAKVADERALFDEERRSWLTQLSNDRSKADLERREMNIAMQAERSRLLSERLELLRVPPATPNQPNVVSAVGYETAHPVQQPDYLHDSTLWSRLWLRRWERTPRFVRSRTGPHLPLRVAVAVTGTIRAGLEKAHMVRVDSVGAADPEGMVVMAVEIRLRIHGLVRTHTPYEREDGRNHAEQYPQGEKTVREYAWRINDAAQDLELRHSQAVQIFIDGCKDPGLASCIRGSETRLGTIQECLDYLRFRDMDLDMRLNDANGHDVPRSTSSATRVNRTNSTDATSKSTEVAMAALRADVASDDTTGSRPSPAVSSLVSAAERPMLRMTAAAMGPVPSAPASAYPCGRVATKPTKLPQPILIVPSLGFCTCTQIMGAPRLSQHRSLNKDTEAPVSIRADILAPFTDTTVSGTALSLLRWQISRDGWALATLVTVYKSR</sequence>
<organism evidence="2 3">
    <name type="scientific">Aphanomyces astaci</name>
    <name type="common">Crayfish plague agent</name>
    <dbReference type="NCBI Taxonomy" id="112090"/>
    <lineage>
        <taxon>Eukaryota</taxon>
        <taxon>Sar</taxon>
        <taxon>Stramenopiles</taxon>
        <taxon>Oomycota</taxon>
        <taxon>Saprolegniomycetes</taxon>
        <taxon>Saprolegniales</taxon>
        <taxon>Verrucalvaceae</taxon>
        <taxon>Aphanomyces</taxon>
    </lineage>
</organism>
<feature type="region of interest" description="Disordered" evidence="1">
    <location>
        <begin position="1"/>
        <end position="27"/>
    </location>
</feature>
<name>A0A397FEG7_APHAT</name>
<dbReference type="Proteomes" id="UP000266196">
    <property type="component" value="Unassembled WGS sequence"/>
</dbReference>
<protein>
    <submittedName>
        <fullName evidence="2">Uncharacterized protein</fullName>
    </submittedName>
</protein>
<dbReference type="VEuPathDB" id="FungiDB:H257_18179"/>
<gene>
    <name evidence="2" type="ORF">DYB31_005695</name>
</gene>
<feature type="compositionally biased region" description="Polar residues" evidence="1">
    <location>
        <begin position="670"/>
        <end position="689"/>
    </location>
</feature>
<dbReference type="EMBL" id="QUTE01008730">
    <property type="protein sequence ID" value="RHZ23009.1"/>
    <property type="molecule type" value="Genomic_DNA"/>
</dbReference>
<reference evidence="2 3" key="1">
    <citation type="submission" date="2018-08" db="EMBL/GenBank/DDBJ databases">
        <title>Aphanomyces genome sequencing and annotation.</title>
        <authorList>
            <person name="Minardi D."/>
            <person name="Oidtmann B."/>
            <person name="Van Der Giezen M."/>
            <person name="Studholme D.J."/>
        </authorList>
    </citation>
    <scope>NUCLEOTIDE SEQUENCE [LARGE SCALE GENOMIC DNA]</scope>
    <source>
        <strain evidence="2 3">197901</strain>
    </source>
</reference>
<evidence type="ECO:0000313" key="3">
    <source>
        <dbReference type="Proteomes" id="UP000266196"/>
    </source>
</evidence>
<accession>A0A397FEG7</accession>
<comment type="caution">
    <text evidence="2">The sequence shown here is derived from an EMBL/GenBank/DDBJ whole genome shotgun (WGS) entry which is preliminary data.</text>
</comment>
<proteinExistence type="predicted"/>
<evidence type="ECO:0000256" key="1">
    <source>
        <dbReference type="SAM" id="MobiDB-lite"/>
    </source>
</evidence>
<feature type="non-terminal residue" evidence="2">
    <location>
        <position position="1"/>
    </location>
</feature>
<dbReference type="AlphaFoldDB" id="A0A397FEG7"/>
<dbReference type="VEuPathDB" id="FungiDB:H257_14660"/>
<dbReference type="VEuPathDB" id="FungiDB:H257_10481"/>